<dbReference type="RefSeq" id="XP_051609334.1">
    <property type="nucleotide sequence ID" value="XM_051751465.1"/>
</dbReference>
<evidence type="ECO:0000313" key="9">
    <source>
        <dbReference type="Proteomes" id="UP001204833"/>
    </source>
</evidence>
<dbReference type="InterPro" id="IPR019368">
    <property type="entry name" value="Ribosomal_mS29"/>
</dbReference>
<evidence type="ECO:0000256" key="5">
    <source>
        <dbReference type="ARBA" id="ARBA00023128"/>
    </source>
</evidence>
<protein>
    <recommendedName>
        <fullName evidence="7">Small ribosomal subunit protein mS29</fullName>
    </recommendedName>
</protein>
<keyword evidence="9" id="KW-1185">Reference proteome</keyword>
<evidence type="ECO:0000313" key="8">
    <source>
        <dbReference type="EMBL" id="KAI5959241.1"/>
    </source>
</evidence>
<sequence>MLRLSANLSRATRATRATRVTGLTSCRSTSLISTHNFTTTTQLLATPRQKEGKSKQILRRKVVEKEKVKKSTGLTHHPFKDAVQQLNLEKLAPPMDYVEPLSKDCLSSSTITVYPSDIEEKLRTFQAFKKFQHHEMFRNPVSLTTSNTVKIYDSFVKNLTNESKTNRKYIDGIKGSGKSTLVNQALALSLQEFENDVVILHLHSADIIGNGSSDYFRNNKLGLYQQPMATKRWLRKILNVNKDVFQKLKLTQDVKFYQDKQEYNLKAGEASLYDYLSQNREINKGQPTTAFQFFINQLKQHSRTVPVILSVDDFNALADFSTTQYRSPDFKPIHISEFELGDFILKAASGELSFAKGGVLLAKSCDFAPARKTTHVAVYPHDEYDPYMKYPKLDISVSQRLASNGGIEPVKVSPLSKDEVRALLSFWRDQQVLITRQDFHKKEFNDDQAEVVEQEIDPELQFEKLVQSSFVVSQGNPYGILKHNLISY</sequence>
<dbReference type="PANTHER" id="PTHR12810:SF0">
    <property type="entry name" value="SMALL RIBOSOMAL SUBUNIT PROTEIN MS29"/>
    <property type="match status" value="1"/>
</dbReference>
<reference evidence="8 9" key="1">
    <citation type="journal article" date="2022" name="DNA Res.">
        <title>Genome analysis of five recently described species of the CUG-Ser clade uncovers Candida theae as a new hybrid lineage with pathogenic potential in the Candida parapsilosis species complex.</title>
        <authorList>
            <person name="Mixao V."/>
            <person name="Del Olmo V."/>
            <person name="Hegedusova E."/>
            <person name="Saus E."/>
            <person name="Pryszcz L."/>
            <person name="Cillingova A."/>
            <person name="Nosek J."/>
            <person name="Gabaldon T."/>
        </authorList>
    </citation>
    <scope>NUCLEOTIDE SEQUENCE [LARGE SCALE GENOMIC DNA]</scope>
    <source>
        <strain evidence="8 9">CBS 12239</strain>
    </source>
</reference>
<proteinExistence type="inferred from homology"/>
<keyword evidence="3" id="KW-0809">Transit peptide</keyword>
<gene>
    <name evidence="8" type="ORF">KGF57_002179</name>
</gene>
<comment type="caution">
    <text evidence="8">The sequence shown here is derived from an EMBL/GenBank/DDBJ whole genome shotgun (WGS) entry which is preliminary data.</text>
</comment>
<comment type="similarity">
    <text evidence="2">Belongs to the mitochondrion-specific ribosomal protein mS29 family.</text>
</comment>
<comment type="subcellular location">
    <subcellularLocation>
        <location evidence="1">Mitochondrion</location>
    </subcellularLocation>
</comment>
<keyword evidence="6" id="KW-0687">Ribonucleoprotein</keyword>
<keyword evidence="5" id="KW-0496">Mitochondrion</keyword>
<name>A0AAD5BFZ1_9ASCO</name>
<organism evidence="8 9">
    <name type="scientific">Candida theae</name>
    <dbReference type="NCBI Taxonomy" id="1198502"/>
    <lineage>
        <taxon>Eukaryota</taxon>
        <taxon>Fungi</taxon>
        <taxon>Dikarya</taxon>
        <taxon>Ascomycota</taxon>
        <taxon>Saccharomycotina</taxon>
        <taxon>Pichiomycetes</taxon>
        <taxon>Debaryomycetaceae</taxon>
        <taxon>Candida/Lodderomyces clade</taxon>
        <taxon>Candida</taxon>
    </lineage>
</organism>
<evidence type="ECO:0000256" key="2">
    <source>
        <dbReference type="ARBA" id="ARBA00009863"/>
    </source>
</evidence>
<dbReference type="GO" id="GO:0003735">
    <property type="term" value="F:structural constituent of ribosome"/>
    <property type="evidence" value="ECO:0007669"/>
    <property type="project" value="TreeGrafter"/>
</dbReference>
<evidence type="ECO:0000256" key="3">
    <source>
        <dbReference type="ARBA" id="ARBA00022946"/>
    </source>
</evidence>
<evidence type="ECO:0000256" key="1">
    <source>
        <dbReference type="ARBA" id="ARBA00004173"/>
    </source>
</evidence>
<evidence type="ECO:0000256" key="4">
    <source>
        <dbReference type="ARBA" id="ARBA00022980"/>
    </source>
</evidence>
<dbReference type="GO" id="GO:0005763">
    <property type="term" value="C:mitochondrial small ribosomal subunit"/>
    <property type="evidence" value="ECO:0007669"/>
    <property type="project" value="TreeGrafter"/>
</dbReference>
<keyword evidence="4" id="KW-0689">Ribosomal protein</keyword>
<dbReference type="GeneID" id="76150238"/>
<dbReference type="PANTHER" id="PTHR12810">
    <property type="entry name" value="MITOCHONDRIAL 28S RIBOSOMAL PROTEIN S29"/>
    <property type="match status" value="1"/>
</dbReference>
<dbReference type="Proteomes" id="UP001204833">
    <property type="component" value="Unassembled WGS sequence"/>
</dbReference>
<evidence type="ECO:0000256" key="7">
    <source>
        <dbReference type="ARBA" id="ARBA00035140"/>
    </source>
</evidence>
<dbReference type="AlphaFoldDB" id="A0AAD5BFZ1"/>
<dbReference type="EMBL" id="JAIHNG010000108">
    <property type="protein sequence ID" value="KAI5959241.1"/>
    <property type="molecule type" value="Genomic_DNA"/>
</dbReference>
<accession>A0AAD5BFZ1</accession>
<evidence type="ECO:0000256" key="6">
    <source>
        <dbReference type="ARBA" id="ARBA00023274"/>
    </source>
</evidence>
<dbReference type="Pfam" id="PF10236">
    <property type="entry name" value="DAP3"/>
    <property type="match status" value="1"/>
</dbReference>